<dbReference type="GO" id="GO:0046052">
    <property type="term" value="P:UTP catabolic process"/>
    <property type="evidence" value="ECO:0007669"/>
    <property type="project" value="TreeGrafter"/>
</dbReference>
<feature type="domain" description="Tetrapyrrole methylase" evidence="1">
    <location>
        <begin position="6"/>
        <end position="188"/>
    </location>
</feature>
<dbReference type="Pfam" id="PF00590">
    <property type="entry name" value="TP_methylase"/>
    <property type="match status" value="1"/>
</dbReference>
<dbReference type="InterPro" id="IPR014777">
    <property type="entry name" value="4pyrrole_Mease_sub1"/>
</dbReference>
<dbReference type="EMBL" id="DVFJ01000011">
    <property type="protein sequence ID" value="HIQ71371.1"/>
    <property type="molecule type" value="Genomic_DNA"/>
</dbReference>
<dbReference type="InterPro" id="IPR004518">
    <property type="entry name" value="MazG-like_dom"/>
</dbReference>
<dbReference type="Gene3D" id="1.10.287.1080">
    <property type="entry name" value="MazG-like"/>
    <property type="match status" value="2"/>
</dbReference>
<name>A0A9D0ZA47_9FIRM</name>
<dbReference type="GO" id="GO:0008168">
    <property type="term" value="F:methyltransferase activity"/>
    <property type="evidence" value="ECO:0007669"/>
    <property type="project" value="InterPro"/>
</dbReference>
<dbReference type="InterPro" id="IPR048015">
    <property type="entry name" value="NTP-PPase_MazG-like_N"/>
</dbReference>
<dbReference type="GO" id="GO:0006950">
    <property type="term" value="P:response to stress"/>
    <property type="evidence" value="ECO:0007669"/>
    <property type="project" value="UniProtKB-ARBA"/>
</dbReference>
<reference evidence="3" key="1">
    <citation type="submission" date="2020-10" db="EMBL/GenBank/DDBJ databases">
        <authorList>
            <person name="Gilroy R."/>
        </authorList>
    </citation>
    <scope>NUCLEOTIDE SEQUENCE</scope>
    <source>
        <strain evidence="3">ChiSxjej2B14-6234</strain>
    </source>
</reference>
<dbReference type="AlphaFoldDB" id="A0A9D0ZA47"/>
<evidence type="ECO:0000313" key="3">
    <source>
        <dbReference type="EMBL" id="HIQ71371.1"/>
    </source>
</evidence>
<dbReference type="GO" id="GO:0006203">
    <property type="term" value="P:dGTP catabolic process"/>
    <property type="evidence" value="ECO:0007669"/>
    <property type="project" value="TreeGrafter"/>
</dbReference>
<dbReference type="GO" id="GO:0046047">
    <property type="term" value="P:TTP catabolic process"/>
    <property type="evidence" value="ECO:0007669"/>
    <property type="project" value="TreeGrafter"/>
</dbReference>
<dbReference type="PANTHER" id="PTHR30522:SF0">
    <property type="entry name" value="NUCLEOSIDE TRIPHOSPHATE PYROPHOSPHOHYDROLASE"/>
    <property type="match status" value="1"/>
</dbReference>
<protein>
    <submittedName>
        <fullName evidence="3">MazG family protein</fullName>
    </submittedName>
</protein>
<dbReference type="Gene3D" id="3.40.1010.10">
    <property type="entry name" value="Cobalt-precorrin-4 Transmethylase, Domain 1"/>
    <property type="match status" value="1"/>
</dbReference>
<dbReference type="InterPro" id="IPR035996">
    <property type="entry name" value="4pyrrol_Methylase_sf"/>
</dbReference>
<dbReference type="PANTHER" id="PTHR30522">
    <property type="entry name" value="NUCLEOSIDE TRIPHOSPHATE PYROPHOSPHOHYDROLASE"/>
    <property type="match status" value="1"/>
</dbReference>
<dbReference type="CDD" id="cd11528">
    <property type="entry name" value="NTP-PPase_MazG_Nterm"/>
    <property type="match status" value="1"/>
</dbReference>
<comment type="caution">
    <text evidence="3">The sequence shown here is derived from an EMBL/GenBank/DDBJ whole genome shotgun (WGS) entry which is preliminary data.</text>
</comment>
<gene>
    <name evidence="3" type="ORF">IAB73_04070</name>
</gene>
<evidence type="ECO:0000259" key="2">
    <source>
        <dbReference type="Pfam" id="PF03819"/>
    </source>
</evidence>
<evidence type="ECO:0000259" key="1">
    <source>
        <dbReference type="Pfam" id="PF00590"/>
    </source>
</evidence>
<dbReference type="NCBIfam" id="TIGR00444">
    <property type="entry name" value="mazG"/>
    <property type="match status" value="1"/>
</dbReference>
<accession>A0A9D0ZA47</accession>
<dbReference type="SUPFAM" id="SSF53790">
    <property type="entry name" value="Tetrapyrrole methylase"/>
    <property type="match status" value="1"/>
</dbReference>
<proteinExistence type="predicted"/>
<dbReference type="InterPro" id="IPR035013">
    <property type="entry name" value="YabN_N"/>
</dbReference>
<dbReference type="GO" id="GO:0046076">
    <property type="term" value="P:dTTP catabolic process"/>
    <property type="evidence" value="ECO:0007669"/>
    <property type="project" value="TreeGrafter"/>
</dbReference>
<dbReference type="FunFam" id="1.10.287.1080:FF:000001">
    <property type="entry name" value="Nucleoside triphosphate pyrophosphohydrolase"/>
    <property type="match status" value="1"/>
</dbReference>
<dbReference type="GO" id="GO:0046061">
    <property type="term" value="P:dATP catabolic process"/>
    <property type="evidence" value="ECO:0007669"/>
    <property type="project" value="TreeGrafter"/>
</dbReference>
<sequence length="486" mass="52335">MDKSRITVAALGPGHPGLVTRAAWEALTGGARVVLRTARHGVAQELTRAGVAFETLDALYEQSEDFDELCARTARRLLSMAREAGALVYGVSDPLSDQTVRALAQRAGAECALEALPGVTLASYAAAACAAQGAQTENLCQTTALSVEELEPDPERPLVVTELNDRVLASGVKLWLMDVYDPEQPVFFAGPGEEPAARVAVLPLCELDRQRAYDHTCAVFVPPVPLAQRARHTVRDLQQVTRRLRAADGCPWDRVQTHESLRQYMIEEAYEAVDAIDGGDPDRMADELGDVLFQVLLHAQIAQEHADFALGDVATAICGKMISRHEQIFGRGGTDTAGDEGWEAIKRREKGQRTLVDSLRDVPGYLPALMRAYKVLRKAASAGCDPLSGADALAAARQALARAEADLAAGRDASQALGALLFAAAGASRGCGQQPELLLRAQTQRFIERFERMERDALAQGVDLAQVPREQMAAHWARSAADEAGN</sequence>
<dbReference type="GO" id="GO:0047429">
    <property type="term" value="F:nucleoside triphosphate diphosphatase activity"/>
    <property type="evidence" value="ECO:0007669"/>
    <property type="project" value="TreeGrafter"/>
</dbReference>
<dbReference type="CDD" id="cd11723">
    <property type="entry name" value="YabN_N_like"/>
    <property type="match status" value="1"/>
</dbReference>
<dbReference type="SUPFAM" id="SSF101386">
    <property type="entry name" value="all-alpha NTP pyrophosphatases"/>
    <property type="match status" value="1"/>
</dbReference>
<organism evidence="3 4">
    <name type="scientific">Candidatus Onthenecus intestinigallinarum</name>
    <dbReference type="NCBI Taxonomy" id="2840875"/>
    <lineage>
        <taxon>Bacteria</taxon>
        <taxon>Bacillati</taxon>
        <taxon>Bacillota</taxon>
        <taxon>Clostridia</taxon>
        <taxon>Eubacteriales</taxon>
        <taxon>Candidatus Onthenecus</taxon>
    </lineage>
</organism>
<dbReference type="InterPro" id="IPR011551">
    <property type="entry name" value="NTP_PyrPHydrolase_MazG"/>
</dbReference>
<dbReference type="InterPro" id="IPR000878">
    <property type="entry name" value="4pyrrol_Mease"/>
</dbReference>
<reference evidence="3" key="2">
    <citation type="journal article" date="2021" name="PeerJ">
        <title>Extensive microbial diversity within the chicken gut microbiome revealed by metagenomics and culture.</title>
        <authorList>
            <person name="Gilroy R."/>
            <person name="Ravi A."/>
            <person name="Getino M."/>
            <person name="Pursley I."/>
            <person name="Horton D.L."/>
            <person name="Alikhan N.F."/>
            <person name="Baker D."/>
            <person name="Gharbi K."/>
            <person name="Hall N."/>
            <person name="Watson M."/>
            <person name="Adriaenssens E.M."/>
            <person name="Foster-Nyarko E."/>
            <person name="Jarju S."/>
            <person name="Secka A."/>
            <person name="Antonio M."/>
            <person name="Oren A."/>
            <person name="Chaudhuri R.R."/>
            <person name="La Ragione R."/>
            <person name="Hildebrand F."/>
            <person name="Pallen M.J."/>
        </authorList>
    </citation>
    <scope>NUCLEOTIDE SEQUENCE</scope>
    <source>
        <strain evidence="3">ChiSxjej2B14-6234</strain>
    </source>
</reference>
<dbReference type="Pfam" id="PF03819">
    <property type="entry name" value="MazG"/>
    <property type="match status" value="1"/>
</dbReference>
<dbReference type="GO" id="GO:0046081">
    <property type="term" value="P:dUTP catabolic process"/>
    <property type="evidence" value="ECO:0007669"/>
    <property type="project" value="TreeGrafter"/>
</dbReference>
<evidence type="ECO:0000313" key="4">
    <source>
        <dbReference type="Proteomes" id="UP000886887"/>
    </source>
</evidence>
<feature type="domain" description="NTP pyrophosphohydrolase MazG-like" evidence="2">
    <location>
        <begin position="256"/>
        <end position="329"/>
    </location>
</feature>
<dbReference type="Proteomes" id="UP000886887">
    <property type="component" value="Unassembled WGS sequence"/>
</dbReference>